<dbReference type="AlphaFoldDB" id="A0A8K0KHT3"/>
<keyword evidence="2" id="KW-1185">Reference proteome</keyword>
<reference evidence="1" key="1">
    <citation type="submission" date="2013-04" db="EMBL/GenBank/DDBJ databases">
        <authorList>
            <person name="Qu J."/>
            <person name="Murali S.C."/>
            <person name="Bandaranaike D."/>
            <person name="Bellair M."/>
            <person name="Blankenburg K."/>
            <person name="Chao H."/>
            <person name="Dinh H."/>
            <person name="Doddapaneni H."/>
            <person name="Downs B."/>
            <person name="Dugan-Rocha S."/>
            <person name="Elkadiri S."/>
            <person name="Gnanaolivu R.D."/>
            <person name="Hernandez B."/>
            <person name="Javaid M."/>
            <person name="Jayaseelan J.C."/>
            <person name="Lee S."/>
            <person name="Li M."/>
            <person name="Ming W."/>
            <person name="Munidasa M."/>
            <person name="Muniz J."/>
            <person name="Nguyen L."/>
            <person name="Ongeri F."/>
            <person name="Osuji N."/>
            <person name="Pu L.-L."/>
            <person name="Puazo M."/>
            <person name="Qu C."/>
            <person name="Quiroz J."/>
            <person name="Raj R."/>
            <person name="Weissenberger G."/>
            <person name="Xin Y."/>
            <person name="Zou X."/>
            <person name="Han Y."/>
            <person name="Richards S."/>
            <person name="Worley K."/>
            <person name="Muzny D."/>
            <person name="Gibbs R."/>
        </authorList>
    </citation>
    <scope>NUCLEOTIDE SEQUENCE</scope>
    <source>
        <strain evidence="1">Sampled in the wild</strain>
    </source>
</reference>
<evidence type="ECO:0000313" key="2">
    <source>
        <dbReference type="Proteomes" id="UP000792457"/>
    </source>
</evidence>
<name>A0A8K0KHT3_LADFU</name>
<gene>
    <name evidence="1" type="ORF">J437_LFUL008696</name>
</gene>
<sequence>MKRKHSTFTLLADIINRLSCDISKAINYINYEMLDHELNRYGKASASLFYFKYYLSPIKQNQ</sequence>
<organism evidence="1 2">
    <name type="scientific">Ladona fulva</name>
    <name type="common">Scarce chaser dragonfly</name>
    <name type="synonym">Libellula fulva</name>
    <dbReference type="NCBI Taxonomy" id="123851"/>
    <lineage>
        <taxon>Eukaryota</taxon>
        <taxon>Metazoa</taxon>
        <taxon>Ecdysozoa</taxon>
        <taxon>Arthropoda</taxon>
        <taxon>Hexapoda</taxon>
        <taxon>Insecta</taxon>
        <taxon>Pterygota</taxon>
        <taxon>Palaeoptera</taxon>
        <taxon>Odonata</taxon>
        <taxon>Epiprocta</taxon>
        <taxon>Anisoptera</taxon>
        <taxon>Libelluloidea</taxon>
        <taxon>Libellulidae</taxon>
        <taxon>Ladona</taxon>
    </lineage>
</organism>
<comment type="caution">
    <text evidence="1">The sequence shown here is derived from an EMBL/GenBank/DDBJ whole genome shotgun (WGS) entry which is preliminary data.</text>
</comment>
<protein>
    <submittedName>
        <fullName evidence="1">Uncharacterized protein</fullName>
    </submittedName>
</protein>
<evidence type="ECO:0000313" key="1">
    <source>
        <dbReference type="EMBL" id="KAG8232558.1"/>
    </source>
</evidence>
<proteinExistence type="predicted"/>
<dbReference type="Proteomes" id="UP000792457">
    <property type="component" value="Unassembled WGS sequence"/>
</dbReference>
<dbReference type="EMBL" id="KZ308631">
    <property type="protein sequence ID" value="KAG8232558.1"/>
    <property type="molecule type" value="Genomic_DNA"/>
</dbReference>
<accession>A0A8K0KHT3</accession>
<reference evidence="1" key="2">
    <citation type="submission" date="2017-10" db="EMBL/GenBank/DDBJ databases">
        <title>Ladona fulva Genome sequencing and assembly.</title>
        <authorList>
            <person name="Murali S."/>
            <person name="Richards S."/>
            <person name="Bandaranaike D."/>
            <person name="Bellair M."/>
            <person name="Blankenburg K."/>
            <person name="Chao H."/>
            <person name="Dinh H."/>
            <person name="Doddapaneni H."/>
            <person name="Dugan-Rocha S."/>
            <person name="Elkadiri S."/>
            <person name="Gnanaolivu R."/>
            <person name="Hernandez B."/>
            <person name="Skinner E."/>
            <person name="Javaid M."/>
            <person name="Lee S."/>
            <person name="Li M."/>
            <person name="Ming W."/>
            <person name="Munidasa M."/>
            <person name="Muniz J."/>
            <person name="Nguyen L."/>
            <person name="Hughes D."/>
            <person name="Osuji N."/>
            <person name="Pu L.-L."/>
            <person name="Puazo M."/>
            <person name="Qu C."/>
            <person name="Quiroz J."/>
            <person name="Raj R."/>
            <person name="Weissenberger G."/>
            <person name="Xin Y."/>
            <person name="Zou X."/>
            <person name="Han Y."/>
            <person name="Worley K."/>
            <person name="Muzny D."/>
            <person name="Gibbs R."/>
        </authorList>
    </citation>
    <scope>NUCLEOTIDE SEQUENCE</scope>
    <source>
        <strain evidence="1">Sampled in the wild</strain>
    </source>
</reference>